<feature type="compositionally biased region" description="Low complexity" evidence="4">
    <location>
        <begin position="394"/>
        <end position="405"/>
    </location>
</feature>
<evidence type="ECO:0000256" key="2">
    <source>
        <dbReference type="ARBA" id="ARBA00022679"/>
    </source>
</evidence>
<feature type="region of interest" description="Disordered" evidence="4">
    <location>
        <begin position="347"/>
        <end position="376"/>
    </location>
</feature>
<comment type="caution">
    <text evidence="6">The sequence shown here is derived from an EMBL/GenBank/DDBJ whole genome shotgun (WGS) entry which is preliminary data.</text>
</comment>
<protein>
    <submittedName>
        <fullName evidence="6">PLxRFG domain-containing protein</fullName>
    </submittedName>
</protein>
<feature type="compositionally biased region" description="Low complexity" evidence="4">
    <location>
        <begin position="708"/>
        <end position="722"/>
    </location>
</feature>
<evidence type="ECO:0000313" key="6">
    <source>
        <dbReference type="EMBL" id="NKF21567.1"/>
    </source>
</evidence>
<keyword evidence="3" id="KW-0175">Coiled coil</keyword>
<dbReference type="InterPro" id="IPR029063">
    <property type="entry name" value="SAM-dependent_MTases_sf"/>
</dbReference>
<feature type="region of interest" description="Disordered" evidence="4">
    <location>
        <begin position="708"/>
        <end position="876"/>
    </location>
</feature>
<evidence type="ECO:0000256" key="1">
    <source>
        <dbReference type="ARBA" id="ARBA00022603"/>
    </source>
</evidence>
<feature type="compositionally biased region" description="Polar residues" evidence="4">
    <location>
        <begin position="647"/>
        <end position="658"/>
    </location>
</feature>
<evidence type="ECO:0000313" key="7">
    <source>
        <dbReference type="Proteomes" id="UP000653472"/>
    </source>
</evidence>
<keyword evidence="1" id="KW-0489">Methyltransferase</keyword>
<evidence type="ECO:0000259" key="5">
    <source>
        <dbReference type="Pfam" id="PF18819"/>
    </source>
</evidence>
<feature type="region of interest" description="Disordered" evidence="4">
    <location>
        <begin position="996"/>
        <end position="1044"/>
    </location>
</feature>
<evidence type="ECO:0000256" key="3">
    <source>
        <dbReference type="SAM" id="Coils"/>
    </source>
</evidence>
<proteinExistence type="predicted"/>
<dbReference type="Proteomes" id="UP000653472">
    <property type="component" value="Unassembled WGS sequence"/>
</dbReference>
<dbReference type="EMBL" id="JAAVXB010000002">
    <property type="protein sequence ID" value="NKF21567.1"/>
    <property type="molecule type" value="Genomic_DNA"/>
</dbReference>
<accession>A0A969W708</accession>
<feature type="coiled-coil region" evidence="3">
    <location>
        <begin position="1263"/>
        <end position="1290"/>
    </location>
</feature>
<dbReference type="SUPFAM" id="SSF53335">
    <property type="entry name" value="S-adenosyl-L-methionine-dependent methyltransferases"/>
    <property type="match status" value="1"/>
</dbReference>
<feature type="compositionally biased region" description="Polar residues" evidence="4">
    <location>
        <begin position="1024"/>
        <end position="1034"/>
    </location>
</feature>
<dbReference type="GO" id="GO:0003676">
    <property type="term" value="F:nucleic acid binding"/>
    <property type="evidence" value="ECO:0007669"/>
    <property type="project" value="InterPro"/>
</dbReference>
<feature type="compositionally biased region" description="Pro residues" evidence="4">
    <location>
        <begin position="1012"/>
        <end position="1022"/>
    </location>
</feature>
<organism evidence="6 7">
    <name type="scientific">Solimonas marina</name>
    <dbReference type="NCBI Taxonomy" id="2714601"/>
    <lineage>
        <taxon>Bacteria</taxon>
        <taxon>Pseudomonadati</taxon>
        <taxon>Pseudomonadota</taxon>
        <taxon>Gammaproteobacteria</taxon>
        <taxon>Nevskiales</taxon>
        <taxon>Nevskiaceae</taxon>
        <taxon>Solimonas</taxon>
    </lineage>
</organism>
<dbReference type="Gene3D" id="3.40.50.150">
    <property type="entry name" value="Vaccinia Virus protein VP39"/>
    <property type="match status" value="1"/>
</dbReference>
<feature type="region of interest" description="Disordered" evidence="4">
    <location>
        <begin position="477"/>
        <end position="501"/>
    </location>
</feature>
<keyword evidence="2" id="KW-0808">Transferase</keyword>
<feature type="compositionally biased region" description="Low complexity" evidence="4">
    <location>
        <begin position="427"/>
        <end position="445"/>
    </location>
</feature>
<keyword evidence="7" id="KW-1185">Reference proteome</keyword>
<dbReference type="PANTHER" id="PTHR48125:SF12">
    <property type="entry name" value="AT HOOK TRANSCRIPTION FACTOR FAMILY-RELATED"/>
    <property type="match status" value="1"/>
</dbReference>
<dbReference type="RefSeq" id="WP_168146823.1">
    <property type="nucleotide sequence ID" value="NZ_JAAVXB010000002.1"/>
</dbReference>
<feature type="compositionally biased region" description="Polar residues" evidence="4">
    <location>
        <begin position="568"/>
        <end position="580"/>
    </location>
</feature>
<feature type="region of interest" description="Disordered" evidence="4">
    <location>
        <begin position="393"/>
        <end position="454"/>
    </location>
</feature>
<name>A0A969W708_9GAMM</name>
<dbReference type="InterPro" id="IPR002052">
    <property type="entry name" value="DNA_methylase_N6_adenine_CS"/>
</dbReference>
<feature type="compositionally biased region" description="Polar residues" evidence="4">
    <location>
        <begin position="791"/>
        <end position="818"/>
    </location>
</feature>
<feature type="region of interest" description="Disordered" evidence="4">
    <location>
        <begin position="538"/>
        <end position="663"/>
    </location>
</feature>
<feature type="domain" description="Phage MuF C-terminal" evidence="5">
    <location>
        <begin position="2292"/>
        <end position="2391"/>
    </location>
</feature>
<evidence type="ECO:0000256" key="4">
    <source>
        <dbReference type="SAM" id="MobiDB-lite"/>
    </source>
</evidence>
<dbReference type="InterPro" id="IPR041131">
    <property type="entry name" value="MuF_C"/>
</dbReference>
<dbReference type="CDD" id="cd02440">
    <property type="entry name" value="AdoMet_MTases"/>
    <property type="match status" value="1"/>
</dbReference>
<sequence>MADDSAPKGFSAFSGTLDPAPSGFTSFDGATDEEVNRSPVGEIGNQLKAGAEVELPQMIGQGLQYGARKLNVPDSAVARFGKRIADAAAKRGERPDLQPHPDEHNFITNTLASGARQIPPSIGVMLPLAATARVAPGVVPNLAPEIAGGVSFGLSQAQDTFNKAKAAGLSDAEAERAADRTGLIEGAGETIGGHYLGKFADVTGKALGGAAKGAEQGILKPYLKSLAKTAAVETGTEMGQNYGEAAVEKNAGIDQTSPWEAAKEAVAPTLGMTALLAPFGLAGHVMSSRGTKQETVDPVAAQEMQRHADIADLTQAAQQPAAGPLTKAVGLNPDAAAQAGQPVLDEQVQPTKGRAKSLGGEFRDLQKQQQADEDQRAAVNDAYDGMMTSMRMTQAADAAARQPRALPAPPPAADEPIDGEYREVRGPIPAGAPPAQQALPSPATQKPGGDLVQGADGLRRQTYAEADAAAAARAQADAVSGRATGIKAPPTELRNPKDGNPWRSHLAANVFRKKLDDSDTWDVRRLDKNTYVLARKQEATNGEISTPEMAAAGNGRPSADAAGGASVQRGTDSTGQSQAGRNGDRAGTTAPVGAAPVSVERAQPQPSPTLTTTDGKPTEGAAPVARDVKEPAPEGAAEDNSLPDGWTESSPGRLATNQDPERGGIVDRAIKSGKWFVVPNRDGIGTLKGFATRAEALRALDKALSAPNAQPEAKAAPEEGAATNPAGQAVTTPAADAAPTTAAPTEIRRADGTPFPSKLAAGAARARAGQKETHDVVPVDGGYALRPKVLTSPNGAQSNVPTEEKQSVTSGNAGQPQVTEPGPAVPAGARRGRGPATEGQEKASAGAAGSESGNRPVLTPTTDAAHETRTGTQQQAATATVVDAAAKKSATAGFNPREAKAALLKEIDATKPAEDAEAAATYGQIMYEMKEQRRKAAGNGDSARKALLWITARETDTLPKLRDRIGYVRFNVPGDGRFKVLNTPENLAAFRKKVEKSEGFKGKATKASAAPAPNPVKQPKPVPASQSQQESTEPAPTKMRDNFTVERLNRDTNRMETVTFQRGEYVRAGNGQHRRPETGEIEGVSHTRGEFKLGGVWYKFGAAYKTERPARPTPTGAPLSSVVDAVNAKNGEGLTDADRVPDGTPFTRADTAIEKLHDGSLRVDEYKAAFAGLVDDPASVKTELSKKTKDTLLSRLSGYAQARYKNDKKADIVEAVYASMRDAFALGKSYGPTSYFMGQRAKYEADKLNALKALVNGQTAESLAEYAASLKAMRDEAASQREAAREAVKNPKTLDEFNAAMRAKIAEGMPLRDARLTLSTEQRAKYDRLAAEKSHAGRADRKDEQRAVHVAGQKVDSQIIETKHTQKGHDLFVVQLAERVPREDYETLNAGAKKLGGYYSAFRGRGAVPGFQFRERTTAEAFVKLANGDATQAREAAQARRDAFEDDRSQTAVERLNEMADRLKARAEEALSVERKANTARRARMAASAEGAARADQALAKTMRNIAQAIADGRAEFLDRVRTKSQVEMLEAALRSAKGDELRAKYESYGEQLKRQGQPATDDTVEYANFPAFTLFRSDLAALARQLEEVNGFKQIAQKLAKVADDVSAEYTKFAKENFHKVAPFAFKDGTGAIFANREDAERAIKRSGLRGKAIVMPLGRGKNAIVMSPAEAIGRGIWQGDGDKRITLKREFATELVDKLKGRRDVQAPWQFVAARDRLAALSRMGIETAPEYRAALRELIGLREQAQEADRVKELERSMVGRANDGLDFFPTPASVADAMIDSAGIQPDMAVLEPSAGMGHIADRIRAAGAEPDVIEISANRRELLEAKGYHFAWDADFLKFEPRSSFTYGDVFQHTDGRRGVMRGGGGMGSGRVGFVPEGKTARESEWVDRDDLTGVEKRGVNSGYDRIIMNPPFSDGRDMQHVRHAYDLLKPGGRLVAIMGEGAFFRDTKQAREFRDWLVEIGGSDEKLAEGTFLDPSLPVNTGVSARMVVIEKPAGSTATPSDPDFRLSPLAAAIRASTVKAIRAELDNRFGAAGVQSLIDRGILNVVQRVTDLPENIQRSAAKSKADPRRIRGLYDGSRAFLVADNSKAEDATSLLLHEIGEHYGLKAMVGDENYARLLNDVRRMRAAREPGVTSAWNRVERNYRHLKPGEDRFVREVIAHVGETGDALNASWFQRLVQAVKRFLWSKGWRVQLNDNDLRSMIVASLRRVMNGGEATATATVDASLATNTWLEKAERRMSKMVDEWQAGKVRPTDTVLLGDTPPVLRALGAPSAQIEVIASTLQKTQEGKHKDFGITPEMLKRLPSQLYDPLAVFQSERGDTGLVVVTELADRIGNPVIAAVHIGKQSGRAVVNRIASVYSKENAEKTFKAWADSGLLRYVRNDEGPELTTTGPLYLGKVVQSARSLGTEYKTAADVAQADRPLFSLADANAPQSIADVRQKLGDFLDTRRTFNRWWHETVGTQYHKAQVDKDFGRVFNRTQEYLTDVSRYALGAADAAQEILPRFETFGDLTKSGASPRDLKPVADAIFRGTLDDQKVFTDAELRDRFKLNPKQVRLYRQARAAINKSLSDVAITDMVKLARPGISDAVARQAAAADTLEAARDILAAAAPDIATQFDQKIGRVRQLMAEGYAPLMRFGEYSLHVTNKAGETVYFGMYETAGERNRVERLMREQYPNDTVSTGVVNDETYQMFKGMTPETLELFAGVTGMDKDEAFQQYLKLTKNNRSALKRLIHRKGIEGYNPDLKRVLAQFLTSNARAASSNLHMGEMTKAWAAIPKDKGDVQKQAGRLIQYIQNPREEAQGLRSFLFFNFLGGSVASAMVNMTQPVTMTLPYLAQWGAGRAGKELTAGMRVAVQRPGAIRDAGLRAAMMRAIKDGTVEPHQIHELSAASMRKEGDWGRFDAARTVGRKALVVWGRMFALAEQFNRRSTFAAAYQIGRTLSPDQLEKAGVPDAYAFAVKAVQETQGVYNRGNRPNWARGAVGATLFTFKQYSISYLEFLKRLPRQQRAMALGVLFLAAGANGLPGADDLDDLIDTIAQGLGLSWNTKEERAKAIGSLLTPIFGSQATDFVQNGVSTFLPIDVQGRLGMQNLIPGTGIGLKSQKDKGREIAEAVGPIGRLAENYGNAAAGALSGDVGETARNLIPGALENMLQGYLMAQLGYYKDQRGRRVIDTTVADSVAKAIGFNPEKVARESRAMQVQRQDIELNRATSSEIADQWAQGIFERDQDKVNNARARLMRWNARNPDSRIIIQPSQIQRRVKEMQMTRSQRFIKSAPKGLREQVTEAVR</sequence>
<dbReference type="GO" id="GO:0032259">
    <property type="term" value="P:methylation"/>
    <property type="evidence" value="ECO:0007669"/>
    <property type="project" value="UniProtKB-KW"/>
</dbReference>
<dbReference type="NCBIfam" id="NF032893">
    <property type="entry name" value="tail-700"/>
    <property type="match status" value="1"/>
</dbReference>
<dbReference type="GO" id="GO:0008168">
    <property type="term" value="F:methyltransferase activity"/>
    <property type="evidence" value="ECO:0007669"/>
    <property type="project" value="UniProtKB-KW"/>
</dbReference>
<dbReference type="Pfam" id="PF18819">
    <property type="entry name" value="MuF_C"/>
    <property type="match status" value="1"/>
</dbReference>
<gene>
    <name evidence="6" type="ORF">G7Y82_04500</name>
</gene>
<reference evidence="6" key="1">
    <citation type="submission" date="2020-03" db="EMBL/GenBank/DDBJ databases">
        <title>Solimonas marina sp. nov., isolated from deep seawater of the Pacific Ocean.</title>
        <authorList>
            <person name="Liu X."/>
            <person name="Lai Q."/>
            <person name="Sun F."/>
            <person name="Gai Y."/>
            <person name="Li G."/>
            <person name="Shao Z."/>
        </authorList>
    </citation>
    <scope>NUCLEOTIDE SEQUENCE</scope>
    <source>
        <strain evidence="6">C16B3</strain>
    </source>
</reference>
<feature type="compositionally biased region" description="Low complexity" evidence="4">
    <location>
        <begin position="729"/>
        <end position="745"/>
    </location>
</feature>
<feature type="compositionally biased region" description="Low complexity" evidence="4">
    <location>
        <begin position="842"/>
        <end position="853"/>
    </location>
</feature>
<dbReference type="PROSITE" id="PS00092">
    <property type="entry name" value="N6_MTASE"/>
    <property type="match status" value="1"/>
</dbReference>
<dbReference type="PANTHER" id="PTHR48125">
    <property type="entry name" value="LP07818P1"/>
    <property type="match status" value="1"/>
</dbReference>
<feature type="region of interest" description="Disordered" evidence="4">
    <location>
        <begin position="1"/>
        <end position="43"/>
    </location>
</feature>